<dbReference type="EMBL" id="CAKOFQ010007021">
    <property type="protein sequence ID" value="CAH1987565.1"/>
    <property type="molecule type" value="Genomic_DNA"/>
</dbReference>
<dbReference type="OrthoDB" id="10017101at2759"/>
<evidence type="ECO:0000259" key="7">
    <source>
        <dbReference type="PROSITE" id="PS51515"/>
    </source>
</evidence>
<reference evidence="8" key="1">
    <citation type="submission" date="2022-03" db="EMBL/GenBank/DDBJ databases">
        <authorList>
            <person name="Sayadi A."/>
        </authorList>
    </citation>
    <scope>NUCLEOTIDE SEQUENCE</scope>
</reference>
<keyword evidence="9" id="KW-1185">Reference proteome</keyword>
<dbReference type="Pfam" id="PF06859">
    <property type="entry name" value="Bin3"/>
    <property type="match status" value="1"/>
</dbReference>
<keyword evidence="3 6" id="KW-0808">Transferase</keyword>
<accession>A0A9P0PNC8</accession>
<dbReference type="Proteomes" id="UP001152888">
    <property type="component" value="Unassembled WGS sequence"/>
</dbReference>
<evidence type="ECO:0000256" key="1">
    <source>
        <dbReference type="ARBA" id="ARBA00008361"/>
    </source>
</evidence>
<dbReference type="InterPro" id="IPR029063">
    <property type="entry name" value="SAM-dependent_MTases_sf"/>
</dbReference>
<dbReference type="PANTHER" id="PTHR12315:SF0">
    <property type="entry name" value="7SK SNRNA METHYLPHOSPHATE CAPPING ENZYME"/>
    <property type="match status" value="1"/>
</dbReference>
<dbReference type="GO" id="GO:0040031">
    <property type="term" value="P:snRNA modification"/>
    <property type="evidence" value="ECO:0007669"/>
    <property type="project" value="TreeGrafter"/>
</dbReference>
<dbReference type="EC" id="2.1.1.-" evidence="6"/>
<dbReference type="AlphaFoldDB" id="A0A9P0PNC8"/>
<evidence type="ECO:0000256" key="6">
    <source>
        <dbReference type="RuleBase" id="RU367087"/>
    </source>
</evidence>
<name>A0A9P0PNC8_ACAOB</name>
<dbReference type="PANTHER" id="PTHR12315">
    <property type="entry name" value="BICOID-INTERACTING PROTEIN RELATED"/>
    <property type="match status" value="1"/>
</dbReference>
<evidence type="ECO:0000313" key="9">
    <source>
        <dbReference type="Proteomes" id="UP001152888"/>
    </source>
</evidence>
<keyword evidence="4 5" id="KW-0949">S-adenosyl-L-methionine</keyword>
<dbReference type="GO" id="GO:0008171">
    <property type="term" value="F:O-methyltransferase activity"/>
    <property type="evidence" value="ECO:0007669"/>
    <property type="project" value="UniProtKB-UniRule"/>
</dbReference>
<dbReference type="GO" id="GO:0032259">
    <property type="term" value="P:methylation"/>
    <property type="evidence" value="ECO:0007669"/>
    <property type="project" value="UniProtKB-KW"/>
</dbReference>
<evidence type="ECO:0000256" key="4">
    <source>
        <dbReference type="ARBA" id="ARBA00022691"/>
    </source>
</evidence>
<sequence length="79" mass="9106">MDDTNSLRVGRLKCNYVLEDDSLLANEQPQFDVILCLSMTKWIHLNWGDAGIKQAFRRMYAQLRPGGKLILEPQDFPLP</sequence>
<dbReference type="GO" id="GO:0017069">
    <property type="term" value="F:snRNA binding"/>
    <property type="evidence" value="ECO:0007669"/>
    <property type="project" value="TreeGrafter"/>
</dbReference>
<dbReference type="Gene3D" id="3.40.50.150">
    <property type="entry name" value="Vaccinia Virus protein VP39"/>
    <property type="match status" value="1"/>
</dbReference>
<dbReference type="PROSITE" id="PS51515">
    <property type="entry name" value="BIN3_SAM"/>
    <property type="match status" value="1"/>
</dbReference>
<dbReference type="InterPro" id="IPR024160">
    <property type="entry name" value="BIN3_SAM-bd_dom"/>
</dbReference>
<evidence type="ECO:0000256" key="3">
    <source>
        <dbReference type="ARBA" id="ARBA00022679"/>
    </source>
</evidence>
<dbReference type="GO" id="GO:0008173">
    <property type="term" value="F:RNA methyltransferase activity"/>
    <property type="evidence" value="ECO:0007669"/>
    <property type="project" value="UniProtKB-UniRule"/>
</dbReference>
<proteinExistence type="inferred from homology"/>
<comment type="similarity">
    <text evidence="1 6">Belongs to the methyltransferase superfamily.</text>
</comment>
<comment type="caution">
    <text evidence="8">The sequence shown here is derived from an EMBL/GenBank/DDBJ whole genome shotgun (WGS) entry which is preliminary data.</text>
</comment>
<dbReference type="InterPro" id="IPR010675">
    <property type="entry name" value="Bin3_C"/>
</dbReference>
<dbReference type="InterPro" id="IPR039772">
    <property type="entry name" value="Bin3-like"/>
</dbReference>
<evidence type="ECO:0000256" key="2">
    <source>
        <dbReference type="ARBA" id="ARBA00022603"/>
    </source>
</evidence>
<gene>
    <name evidence="8" type="ORF">ACAOBT_LOCUS17921</name>
</gene>
<organism evidence="8 9">
    <name type="scientific">Acanthoscelides obtectus</name>
    <name type="common">Bean weevil</name>
    <name type="synonym">Bruchus obtectus</name>
    <dbReference type="NCBI Taxonomy" id="200917"/>
    <lineage>
        <taxon>Eukaryota</taxon>
        <taxon>Metazoa</taxon>
        <taxon>Ecdysozoa</taxon>
        <taxon>Arthropoda</taxon>
        <taxon>Hexapoda</taxon>
        <taxon>Insecta</taxon>
        <taxon>Pterygota</taxon>
        <taxon>Neoptera</taxon>
        <taxon>Endopterygota</taxon>
        <taxon>Coleoptera</taxon>
        <taxon>Polyphaga</taxon>
        <taxon>Cucujiformia</taxon>
        <taxon>Chrysomeloidea</taxon>
        <taxon>Chrysomelidae</taxon>
        <taxon>Bruchinae</taxon>
        <taxon>Bruchini</taxon>
        <taxon>Acanthoscelides</taxon>
    </lineage>
</organism>
<keyword evidence="2 6" id="KW-0489">Methyltransferase</keyword>
<evidence type="ECO:0000256" key="5">
    <source>
        <dbReference type="PROSITE-ProRule" id="PRU00848"/>
    </source>
</evidence>
<evidence type="ECO:0000313" key="8">
    <source>
        <dbReference type="EMBL" id="CAH1987565.1"/>
    </source>
</evidence>
<protein>
    <recommendedName>
        <fullName evidence="6">RNA methyltransferase</fullName>
        <ecNumber evidence="6">2.1.1.-</ecNumber>
    </recommendedName>
</protein>
<dbReference type="SUPFAM" id="SSF53335">
    <property type="entry name" value="S-adenosyl-L-methionine-dependent methyltransferases"/>
    <property type="match status" value="1"/>
</dbReference>
<feature type="domain" description="Bin3-type SAM" evidence="7">
    <location>
        <begin position="1"/>
        <end position="79"/>
    </location>
</feature>